<evidence type="ECO:0000256" key="5">
    <source>
        <dbReference type="ARBA" id="ARBA00048169"/>
    </source>
</evidence>
<evidence type="ECO:0000256" key="2">
    <source>
        <dbReference type="ARBA" id="ARBA00005638"/>
    </source>
</evidence>
<evidence type="ECO:0000256" key="6">
    <source>
        <dbReference type="HAMAP-Rule" id="MF_00260"/>
    </source>
</evidence>
<dbReference type="PANTHER" id="PTHR11557:SF0">
    <property type="entry name" value="PORPHOBILINOGEN DEAMINASE"/>
    <property type="match status" value="1"/>
</dbReference>
<evidence type="ECO:0000259" key="8">
    <source>
        <dbReference type="Pfam" id="PF03900"/>
    </source>
</evidence>
<dbReference type="Gene3D" id="3.40.190.10">
    <property type="entry name" value="Periplasmic binding protein-like II"/>
    <property type="match status" value="2"/>
</dbReference>
<proteinExistence type="inferred from homology"/>
<comment type="catalytic activity">
    <reaction evidence="5 6">
        <text>4 porphobilinogen + H2O = hydroxymethylbilane + 4 NH4(+)</text>
        <dbReference type="Rhea" id="RHEA:13185"/>
        <dbReference type="ChEBI" id="CHEBI:15377"/>
        <dbReference type="ChEBI" id="CHEBI:28938"/>
        <dbReference type="ChEBI" id="CHEBI:57845"/>
        <dbReference type="ChEBI" id="CHEBI:58126"/>
        <dbReference type="EC" id="2.5.1.61"/>
    </reaction>
</comment>
<organism evidence="9 10">
    <name type="scientific">Gulosibacter bifidus</name>
    <dbReference type="NCBI Taxonomy" id="272239"/>
    <lineage>
        <taxon>Bacteria</taxon>
        <taxon>Bacillati</taxon>
        <taxon>Actinomycetota</taxon>
        <taxon>Actinomycetes</taxon>
        <taxon>Micrococcales</taxon>
        <taxon>Microbacteriaceae</taxon>
        <taxon>Gulosibacter</taxon>
    </lineage>
</organism>
<comment type="miscellaneous">
    <text evidence="6">The porphobilinogen subunits are added to the dipyrromethane group.</text>
</comment>
<evidence type="ECO:0000256" key="1">
    <source>
        <dbReference type="ARBA" id="ARBA00002869"/>
    </source>
</evidence>
<dbReference type="Proteomes" id="UP001597453">
    <property type="component" value="Unassembled WGS sequence"/>
</dbReference>
<gene>
    <name evidence="6 9" type="primary">hemC</name>
    <name evidence="9" type="ORF">ACFSUQ_07380</name>
</gene>
<feature type="domain" description="Porphobilinogen deaminase N-terminal" evidence="7">
    <location>
        <begin position="6"/>
        <end position="206"/>
    </location>
</feature>
<dbReference type="PROSITE" id="PS00533">
    <property type="entry name" value="PORPHOBILINOGEN_DEAM"/>
    <property type="match status" value="1"/>
</dbReference>
<dbReference type="PIRSF" id="PIRSF001438">
    <property type="entry name" value="4pyrrol_synth_OHMeBilane_synth"/>
    <property type="match status" value="1"/>
</dbReference>
<evidence type="ECO:0000313" key="9">
    <source>
        <dbReference type="EMBL" id="MFD2675112.1"/>
    </source>
</evidence>
<keyword evidence="3 6" id="KW-0808">Transferase</keyword>
<comment type="caution">
    <text evidence="9">The sequence shown here is derived from an EMBL/GenBank/DDBJ whole genome shotgun (WGS) entry which is preliminary data.</text>
</comment>
<dbReference type="InterPro" id="IPR022419">
    <property type="entry name" value="Porphobilin_deaminase_cofac_BS"/>
</dbReference>
<accession>A0ABW5RJK1</accession>
<protein>
    <recommendedName>
        <fullName evidence="6">Porphobilinogen deaminase</fullName>
        <shortName evidence="6">PBG</shortName>
        <ecNumber evidence="6">2.5.1.61</ecNumber>
    </recommendedName>
    <alternativeName>
        <fullName evidence="6">Hydroxymethylbilane synthase</fullName>
        <shortName evidence="6">HMBS</shortName>
    </alternativeName>
    <alternativeName>
        <fullName evidence="6">Pre-uroporphyrinogen synthase</fullName>
    </alternativeName>
</protein>
<dbReference type="InterPro" id="IPR036803">
    <property type="entry name" value="Porphobilinogen_deaminase_C_sf"/>
</dbReference>
<dbReference type="SUPFAM" id="SSF53850">
    <property type="entry name" value="Periplasmic binding protein-like II"/>
    <property type="match status" value="1"/>
</dbReference>
<dbReference type="InterPro" id="IPR000860">
    <property type="entry name" value="HemC"/>
</dbReference>
<reference evidence="10" key="1">
    <citation type="journal article" date="2019" name="Int. J. Syst. Evol. Microbiol.">
        <title>The Global Catalogue of Microorganisms (GCM) 10K type strain sequencing project: providing services to taxonomists for standard genome sequencing and annotation.</title>
        <authorList>
            <consortium name="The Broad Institute Genomics Platform"/>
            <consortium name="The Broad Institute Genome Sequencing Center for Infectious Disease"/>
            <person name="Wu L."/>
            <person name="Ma J."/>
        </authorList>
    </citation>
    <scope>NUCLEOTIDE SEQUENCE [LARGE SCALE GENOMIC DNA]</scope>
    <source>
        <strain evidence="10">TISTR 1511</strain>
    </source>
</reference>
<feature type="domain" description="Porphobilinogen deaminase C-terminal" evidence="8">
    <location>
        <begin position="223"/>
        <end position="277"/>
    </location>
</feature>
<comment type="cofactor">
    <cofactor evidence="6">
        <name>dipyrromethane</name>
        <dbReference type="ChEBI" id="CHEBI:60342"/>
    </cofactor>
    <text evidence="6">Binds 1 dipyrromethane group covalently.</text>
</comment>
<dbReference type="EMBL" id="JBHUNF010000004">
    <property type="protein sequence ID" value="MFD2675112.1"/>
    <property type="molecule type" value="Genomic_DNA"/>
</dbReference>
<feature type="modified residue" description="S-(dipyrrolylmethanemethyl)cysteine" evidence="6">
    <location>
        <position position="238"/>
    </location>
</feature>
<dbReference type="EC" id="2.5.1.61" evidence="6"/>
<dbReference type="GO" id="GO:0004418">
    <property type="term" value="F:hydroxymethylbilane synthase activity"/>
    <property type="evidence" value="ECO:0007669"/>
    <property type="project" value="UniProtKB-EC"/>
</dbReference>
<dbReference type="PANTHER" id="PTHR11557">
    <property type="entry name" value="PORPHOBILINOGEN DEAMINASE"/>
    <property type="match status" value="1"/>
</dbReference>
<dbReference type="RefSeq" id="WP_066057394.1">
    <property type="nucleotide sequence ID" value="NZ_JBHUNF010000004.1"/>
</dbReference>
<dbReference type="HAMAP" id="MF_00260">
    <property type="entry name" value="Porphobil_deam"/>
    <property type="match status" value="1"/>
</dbReference>
<evidence type="ECO:0000259" key="7">
    <source>
        <dbReference type="Pfam" id="PF01379"/>
    </source>
</evidence>
<name>A0ABW5RJK1_9MICO</name>
<dbReference type="SUPFAM" id="SSF54782">
    <property type="entry name" value="Porphobilinogen deaminase (hydroxymethylbilane synthase), C-terminal domain"/>
    <property type="match status" value="1"/>
</dbReference>
<keyword evidence="4 6" id="KW-0627">Porphyrin biosynthesis</keyword>
<dbReference type="Pfam" id="PF03900">
    <property type="entry name" value="Porphobil_deamC"/>
    <property type="match status" value="1"/>
</dbReference>
<sequence length="323" mass="33357">MTPAPLRIGTRGSKLAVAQTTQIAERIADAAGREFEIARVSTHGDVNRASLKEIGGQGVFATELREALAAGEVDIAVHSLKDLPTVPAPGLVLAAHPERADARDVLVARDGLGLADLPAGARVGTGSPRRIAQLRRARPDVTPVDIRGNIDTRIGFVTSGELDAVVLAAAGLVRFDRERVITEMLPLDVFPTAPGQGALAVEVREGFELDALGAVDCAATRTAVEAERAVLNGLDAGCQAPVGVHAEVVDGVLSIHGVVYGLDAGQSTRCEARATGPVTLPAPATGALTARPMASDDVLAVARLVVEDLLQQGAGRLIAEPYA</sequence>
<dbReference type="Pfam" id="PF01379">
    <property type="entry name" value="Porphobil_deam"/>
    <property type="match status" value="1"/>
</dbReference>
<evidence type="ECO:0000256" key="3">
    <source>
        <dbReference type="ARBA" id="ARBA00022679"/>
    </source>
</evidence>
<dbReference type="PRINTS" id="PR00151">
    <property type="entry name" value="PORPHBDMNASE"/>
</dbReference>
<dbReference type="InterPro" id="IPR022418">
    <property type="entry name" value="Porphobilinogen_deaminase_C"/>
</dbReference>
<dbReference type="Gene3D" id="3.30.160.40">
    <property type="entry name" value="Porphobilinogen deaminase, C-terminal domain"/>
    <property type="match status" value="1"/>
</dbReference>
<keyword evidence="10" id="KW-1185">Reference proteome</keyword>
<comment type="subunit">
    <text evidence="6">Monomer.</text>
</comment>
<comment type="function">
    <text evidence="1 6">Tetrapolymerization of the monopyrrole PBG into the hydroxymethylbilane pre-uroporphyrinogen in several discrete steps.</text>
</comment>
<dbReference type="NCBIfam" id="TIGR00212">
    <property type="entry name" value="hemC"/>
    <property type="match status" value="1"/>
</dbReference>
<evidence type="ECO:0000313" key="10">
    <source>
        <dbReference type="Proteomes" id="UP001597453"/>
    </source>
</evidence>
<dbReference type="InterPro" id="IPR022417">
    <property type="entry name" value="Porphobilin_deaminase_N"/>
</dbReference>
<evidence type="ECO:0000256" key="4">
    <source>
        <dbReference type="ARBA" id="ARBA00023244"/>
    </source>
</evidence>
<comment type="similarity">
    <text evidence="2 6">Belongs to the HMBS family.</text>
</comment>